<reference evidence="4" key="1">
    <citation type="submission" date="2023-10" db="EMBL/GenBank/DDBJ databases">
        <authorList>
            <person name="Hackl T."/>
        </authorList>
    </citation>
    <scope>NUCLEOTIDE SEQUENCE</scope>
</reference>
<dbReference type="Proteomes" id="UP001295740">
    <property type="component" value="Unassembled WGS sequence"/>
</dbReference>
<keyword evidence="5" id="KW-1185">Reference proteome</keyword>
<dbReference type="PANTHER" id="PTHR38793">
    <property type="entry name" value="SLATT_FUNGAL DOMAIN-CONTAINING PROTEIN-RELATED"/>
    <property type="match status" value="1"/>
</dbReference>
<keyword evidence="2" id="KW-1133">Transmembrane helix</keyword>
<dbReference type="PANTHER" id="PTHR38793:SF1">
    <property type="entry name" value="SMODS AND SLOG-ASSOCIATING 2TM EFFECTOR DOMAIN-CONTAINING PROTEIN"/>
    <property type="match status" value="1"/>
</dbReference>
<feature type="domain" description="SMODS and SLOG-associating 2TM effector" evidence="3">
    <location>
        <begin position="133"/>
        <end position="250"/>
    </location>
</feature>
<evidence type="ECO:0000259" key="3">
    <source>
        <dbReference type="Pfam" id="PF18142"/>
    </source>
</evidence>
<organism evidence="4 5">
    <name type="scientific">Anthostomella pinea</name>
    <dbReference type="NCBI Taxonomy" id="933095"/>
    <lineage>
        <taxon>Eukaryota</taxon>
        <taxon>Fungi</taxon>
        <taxon>Dikarya</taxon>
        <taxon>Ascomycota</taxon>
        <taxon>Pezizomycotina</taxon>
        <taxon>Sordariomycetes</taxon>
        <taxon>Xylariomycetidae</taxon>
        <taxon>Xylariales</taxon>
        <taxon>Xylariaceae</taxon>
        <taxon>Anthostomella</taxon>
    </lineage>
</organism>
<dbReference type="EMBL" id="CAUWAG010000020">
    <property type="protein sequence ID" value="CAJ2512908.1"/>
    <property type="molecule type" value="Genomic_DNA"/>
</dbReference>
<keyword evidence="2" id="KW-0812">Transmembrane</keyword>
<sequence length="278" mass="30441">MASSTIIFPPQNSEAQARSTIFPPQKPKAASQAPSLPHFSNVNKAMNSSQQPTSIPIPVSAPAPPKTSSSPSTNQPQHTTGSHTSYRRLSDAEWVQFCHGIGVLKDDESKEVIRPTSVVWPPKGFKDGLFQDVLFEKSKFTYWFHMLSTVRWVMMLLQLALSAVLTALGSVSRKDGTAITVIAAINTGVAGVLAMLHNSGLPDRYRSDRNEYYKIEEHMKEIIDTGLVPQDQSTNDVIAGCFDMFQAAKQTVQSNVPASYTPSANVTNTTMKTTILKK</sequence>
<dbReference type="Pfam" id="PF18142">
    <property type="entry name" value="SLATT_fungal"/>
    <property type="match status" value="1"/>
</dbReference>
<dbReference type="AlphaFoldDB" id="A0AAI8VXJ3"/>
<proteinExistence type="predicted"/>
<feature type="compositionally biased region" description="Polar residues" evidence="1">
    <location>
        <begin position="38"/>
        <end position="51"/>
    </location>
</feature>
<evidence type="ECO:0000313" key="5">
    <source>
        <dbReference type="Proteomes" id="UP001295740"/>
    </source>
</evidence>
<evidence type="ECO:0000256" key="1">
    <source>
        <dbReference type="SAM" id="MobiDB-lite"/>
    </source>
</evidence>
<comment type="caution">
    <text evidence="4">The sequence shown here is derived from an EMBL/GenBank/DDBJ whole genome shotgun (WGS) entry which is preliminary data.</text>
</comment>
<protein>
    <submittedName>
        <fullName evidence="4">Uu.00g010270.m01.CDS01</fullName>
    </submittedName>
</protein>
<feature type="compositionally biased region" description="Polar residues" evidence="1">
    <location>
        <begin position="74"/>
        <end position="84"/>
    </location>
</feature>
<name>A0AAI8VXJ3_9PEZI</name>
<feature type="compositionally biased region" description="Polar residues" evidence="1">
    <location>
        <begin position="1"/>
        <end position="19"/>
    </location>
</feature>
<feature type="transmembrane region" description="Helical" evidence="2">
    <location>
        <begin position="152"/>
        <end position="171"/>
    </location>
</feature>
<evidence type="ECO:0000313" key="4">
    <source>
        <dbReference type="EMBL" id="CAJ2512908.1"/>
    </source>
</evidence>
<gene>
    <name evidence="4" type="ORF">KHLLAP_LOCUS13376</name>
</gene>
<dbReference type="NCBIfam" id="NF033635">
    <property type="entry name" value="SLATT_fungal"/>
    <property type="match status" value="1"/>
</dbReference>
<evidence type="ECO:0000256" key="2">
    <source>
        <dbReference type="SAM" id="Phobius"/>
    </source>
</evidence>
<dbReference type="InterPro" id="IPR041622">
    <property type="entry name" value="SLATT_fungi"/>
</dbReference>
<accession>A0AAI8VXJ3</accession>
<keyword evidence="2" id="KW-0472">Membrane</keyword>
<feature type="region of interest" description="Disordered" evidence="1">
    <location>
        <begin position="1"/>
        <end position="85"/>
    </location>
</feature>
<feature type="transmembrane region" description="Helical" evidence="2">
    <location>
        <begin position="177"/>
        <end position="196"/>
    </location>
</feature>